<protein>
    <submittedName>
        <fullName evidence="2">Uncharacterized protein</fullName>
    </submittedName>
</protein>
<dbReference type="AlphaFoldDB" id="A0A7X9FU07"/>
<name>A0A7X9FU07_9DELT</name>
<reference evidence="2 3" key="1">
    <citation type="journal article" date="2020" name="Biotechnol. Biofuels">
        <title>New insights from the biogas microbiome by comprehensive genome-resolved metagenomics of nearly 1600 species originating from multiple anaerobic digesters.</title>
        <authorList>
            <person name="Campanaro S."/>
            <person name="Treu L."/>
            <person name="Rodriguez-R L.M."/>
            <person name="Kovalovszki A."/>
            <person name="Ziels R.M."/>
            <person name="Maus I."/>
            <person name="Zhu X."/>
            <person name="Kougias P.G."/>
            <person name="Basile A."/>
            <person name="Luo G."/>
            <person name="Schluter A."/>
            <person name="Konstantinidis K.T."/>
            <person name="Angelidaki I."/>
        </authorList>
    </citation>
    <scope>NUCLEOTIDE SEQUENCE [LARGE SCALE GENOMIC DNA]</scope>
    <source>
        <strain evidence="2">AS27yjCOA_65</strain>
    </source>
</reference>
<feature type="region of interest" description="Disordered" evidence="1">
    <location>
        <begin position="1"/>
        <end position="39"/>
    </location>
</feature>
<comment type="caution">
    <text evidence="2">The sequence shown here is derived from an EMBL/GenBank/DDBJ whole genome shotgun (WGS) entry which is preliminary data.</text>
</comment>
<evidence type="ECO:0000256" key="1">
    <source>
        <dbReference type="SAM" id="MobiDB-lite"/>
    </source>
</evidence>
<accession>A0A7X9FU07</accession>
<proteinExistence type="predicted"/>
<feature type="compositionally biased region" description="Basic residues" evidence="1">
    <location>
        <begin position="28"/>
        <end position="38"/>
    </location>
</feature>
<dbReference type="EMBL" id="JAAZON010000647">
    <property type="protein sequence ID" value="NMC64322.1"/>
    <property type="molecule type" value="Genomic_DNA"/>
</dbReference>
<organism evidence="2 3">
    <name type="scientific">SAR324 cluster bacterium</name>
    <dbReference type="NCBI Taxonomy" id="2024889"/>
    <lineage>
        <taxon>Bacteria</taxon>
        <taxon>Deltaproteobacteria</taxon>
        <taxon>SAR324 cluster</taxon>
    </lineage>
</organism>
<gene>
    <name evidence="2" type="ORF">GYA55_14250</name>
</gene>
<evidence type="ECO:0000313" key="3">
    <source>
        <dbReference type="Proteomes" id="UP000524246"/>
    </source>
</evidence>
<evidence type="ECO:0000313" key="2">
    <source>
        <dbReference type="EMBL" id="NMC64322.1"/>
    </source>
</evidence>
<sequence length="339" mass="39093">MGALRGSSDDDFKGMGLPPDTLDESKARPKLHKSRKKLSSSSFASKEIAYKNRHGTWLSPISQPETSHGFIRVASLVPKDQRYRHFIGSLAKDLDQVVLENKQHFKEPLEERMGAHDFNPCERAASRKLRAAILERSVENSPIEIPVSIQEEEVIVSLVKNEHEQPIAGALLYTWTEKGWISQGRMKYDNIFLIQLRHHSKLEPFHDNDRPVYCLNLRSFGPDSVDLRIMAIVKSEMKFLEAAVQPYKRKGDAFEGLPVLDHKGRVLIDERIVRRAGYLYSQYQRDLGEGRLYEYTDDLSDQIRLAHFIVLRAHFPELCYNRTRKTFQIDFISKGRGKD</sequence>
<dbReference type="Proteomes" id="UP000524246">
    <property type="component" value="Unassembled WGS sequence"/>
</dbReference>